<name>A0A8X7S6S3_BRACI</name>
<evidence type="ECO:0000313" key="2">
    <source>
        <dbReference type="Proteomes" id="UP000886595"/>
    </source>
</evidence>
<comment type="caution">
    <text evidence="1">The sequence shown here is derived from an EMBL/GenBank/DDBJ whole genome shotgun (WGS) entry which is preliminary data.</text>
</comment>
<protein>
    <submittedName>
        <fullName evidence="1">Uncharacterized protein</fullName>
    </submittedName>
</protein>
<sequence>MGFGRKHFSEYLSQVHGDEPISRSNALAYLYTGYRMSLNEENQEYTGVSLRPVLQDRTCSIDCHGQWFFELALEDMIKGVENPWNCTGFVTLCCVGASSPTGDGVLGAPLLSGGGGAPPPANADAVLADAKAWANFLEESNSFIQWMLSTMFLFIPAQVIFSLAKLLDAIWSQAPVSSTEITDLLSEVKEKALFP</sequence>
<dbReference type="AlphaFoldDB" id="A0A8X7S6S3"/>
<reference evidence="1 2" key="1">
    <citation type="submission" date="2020-02" db="EMBL/GenBank/DDBJ databases">
        <authorList>
            <person name="Ma Q."/>
            <person name="Huang Y."/>
            <person name="Song X."/>
            <person name="Pei D."/>
        </authorList>
    </citation>
    <scope>NUCLEOTIDE SEQUENCE [LARGE SCALE GENOMIC DNA]</scope>
    <source>
        <strain evidence="1">Sxm20200214</strain>
        <tissue evidence="1">Leaf</tissue>
    </source>
</reference>
<accession>A0A8X7S6S3</accession>
<evidence type="ECO:0000313" key="1">
    <source>
        <dbReference type="EMBL" id="KAG2300907.1"/>
    </source>
</evidence>
<proteinExistence type="predicted"/>
<dbReference type="EMBL" id="JAAMPC010000008">
    <property type="protein sequence ID" value="KAG2300907.1"/>
    <property type="molecule type" value="Genomic_DNA"/>
</dbReference>
<organism evidence="1 2">
    <name type="scientific">Brassica carinata</name>
    <name type="common">Ethiopian mustard</name>
    <name type="synonym">Abyssinian cabbage</name>
    <dbReference type="NCBI Taxonomy" id="52824"/>
    <lineage>
        <taxon>Eukaryota</taxon>
        <taxon>Viridiplantae</taxon>
        <taxon>Streptophyta</taxon>
        <taxon>Embryophyta</taxon>
        <taxon>Tracheophyta</taxon>
        <taxon>Spermatophyta</taxon>
        <taxon>Magnoliopsida</taxon>
        <taxon>eudicotyledons</taxon>
        <taxon>Gunneridae</taxon>
        <taxon>Pentapetalae</taxon>
        <taxon>rosids</taxon>
        <taxon>malvids</taxon>
        <taxon>Brassicales</taxon>
        <taxon>Brassicaceae</taxon>
        <taxon>Brassiceae</taxon>
        <taxon>Brassica</taxon>
    </lineage>
</organism>
<keyword evidence="2" id="KW-1185">Reference proteome</keyword>
<gene>
    <name evidence="1" type="ORF">Bca52824_037379</name>
</gene>
<dbReference type="Proteomes" id="UP000886595">
    <property type="component" value="Unassembled WGS sequence"/>
</dbReference>